<evidence type="ECO:0000313" key="1">
    <source>
        <dbReference type="EMBL" id="RZQ59317.1"/>
    </source>
</evidence>
<evidence type="ECO:0008006" key="3">
    <source>
        <dbReference type="Google" id="ProtNLM"/>
    </source>
</evidence>
<dbReference type="EMBL" id="SFCC01000026">
    <property type="protein sequence ID" value="RZQ59317.1"/>
    <property type="molecule type" value="Genomic_DNA"/>
</dbReference>
<gene>
    <name evidence="1" type="ORF">EWH70_34580</name>
</gene>
<dbReference type="SUPFAM" id="SSF69279">
    <property type="entry name" value="Phage tail proteins"/>
    <property type="match status" value="1"/>
</dbReference>
<proteinExistence type="predicted"/>
<accession>A0A4Q7IY17</accession>
<reference evidence="1 2" key="1">
    <citation type="submission" date="2019-02" db="EMBL/GenBank/DDBJ databases">
        <title>Draft genome sequence of Amycolatopsis sp. 8-3EHSu isolated from roots of Suaeda maritima.</title>
        <authorList>
            <person name="Duangmal K."/>
            <person name="Chantavorakit T."/>
        </authorList>
    </citation>
    <scope>NUCLEOTIDE SEQUENCE [LARGE SCALE GENOMIC DNA]</scope>
    <source>
        <strain evidence="1 2">8-3EHSu</strain>
    </source>
</reference>
<dbReference type="OrthoDB" id="262740at2"/>
<evidence type="ECO:0000313" key="2">
    <source>
        <dbReference type="Proteomes" id="UP000292003"/>
    </source>
</evidence>
<dbReference type="RefSeq" id="WP_130479821.1">
    <property type="nucleotide sequence ID" value="NZ_SFCC01000026.1"/>
</dbReference>
<dbReference type="AlphaFoldDB" id="A0A4Q7IY17"/>
<sequence length="373" mass="39854">MAKSMRLELYIGGVDAPAASAELMDALQSVTVNTGAGTQGGFQLNFAVSKRSVITRKLLPNGFFDPARRVIIATVIGGVETVLMDGIITRQEMAPSETPGASTLTVTGLDLTAVMDILHFQVPWPVMPWELRVMAICAKYAMYGLVPVAVRPVALFQRGPLEGFDVQYGTDLDYVNALANVAGYTFFIEPGDRVGVNTAYWGPEARFGAVQPALTVNMGPATSVESMSFSFDGLSSTGYSIVLVEPNSKVGVSVPVPSVSLLRPPLAARPAFTLKHQPAVPPGQMSLTESGVYGLSLTARGNDAISGQGKLDVLRYGHVLKARKLVGVRGAGEAYDGLYYVKTVNHELKRGEYTQTFTLTRDGLTPFSDEVAL</sequence>
<comment type="caution">
    <text evidence="1">The sequence shown here is derived from an EMBL/GenBank/DDBJ whole genome shotgun (WGS) entry which is preliminary data.</text>
</comment>
<dbReference type="Proteomes" id="UP000292003">
    <property type="component" value="Unassembled WGS sequence"/>
</dbReference>
<keyword evidence="2" id="KW-1185">Reference proteome</keyword>
<name>A0A4Q7IY17_9PSEU</name>
<protein>
    <recommendedName>
        <fullName evidence="3">Phage tail protein</fullName>
    </recommendedName>
</protein>
<organism evidence="1 2">
    <name type="scientific">Amycolatopsis suaedae</name>
    <dbReference type="NCBI Taxonomy" id="2510978"/>
    <lineage>
        <taxon>Bacteria</taxon>
        <taxon>Bacillati</taxon>
        <taxon>Actinomycetota</taxon>
        <taxon>Actinomycetes</taxon>
        <taxon>Pseudonocardiales</taxon>
        <taxon>Pseudonocardiaceae</taxon>
        <taxon>Amycolatopsis</taxon>
    </lineage>
</organism>